<reference evidence="1 2" key="1">
    <citation type="submission" date="2023-05" db="EMBL/GenBank/DDBJ databases">
        <authorList>
            <person name="Gao F."/>
        </authorList>
    </citation>
    <scope>NUCLEOTIDE SEQUENCE [LARGE SCALE GENOMIC DNA]</scope>
    <source>
        <strain evidence="1 2">MIMF12</strain>
    </source>
</reference>
<dbReference type="RefSeq" id="WP_285522274.1">
    <property type="nucleotide sequence ID" value="NZ_JASNGB010000035.1"/>
</dbReference>
<organism evidence="1 2">
    <name type="scientific">Deinococcus rhizophilus</name>
    <dbReference type="NCBI Taxonomy" id="3049544"/>
    <lineage>
        <taxon>Bacteria</taxon>
        <taxon>Thermotogati</taxon>
        <taxon>Deinococcota</taxon>
        <taxon>Deinococci</taxon>
        <taxon>Deinococcales</taxon>
        <taxon>Deinococcaceae</taxon>
        <taxon>Deinococcus</taxon>
    </lineage>
</organism>
<protein>
    <submittedName>
        <fullName evidence="1">Uncharacterized protein</fullName>
    </submittedName>
</protein>
<evidence type="ECO:0000313" key="2">
    <source>
        <dbReference type="Proteomes" id="UP001302059"/>
    </source>
</evidence>
<keyword evidence="2" id="KW-1185">Reference proteome</keyword>
<accession>A0ABT7JF73</accession>
<dbReference type="Proteomes" id="UP001302059">
    <property type="component" value="Unassembled WGS sequence"/>
</dbReference>
<sequence length="105" mass="11391">MSGVGPVQVLAPMPPALVWPEWVNPRGVPEPAWLRTRHTLEVAARLLPRLVLSALDDHLVHPWGGYPVPEGVAVLSWSNRADATGASALAQVYLARARRLGHVQP</sequence>
<evidence type="ECO:0000313" key="1">
    <source>
        <dbReference type="EMBL" id="MDL2343708.1"/>
    </source>
</evidence>
<name>A0ABT7JF73_9DEIO</name>
<gene>
    <name evidence="1" type="ORF">QOL99_06030</name>
</gene>
<comment type="caution">
    <text evidence="1">The sequence shown here is derived from an EMBL/GenBank/DDBJ whole genome shotgun (WGS) entry which is preliminary data.</text>
</comment>
<dbReference type="EMBL" id="JASNGB010000035">
    <property type="protein sequence ID" value="MDL2343708.1"/>
    <property type="molecule type" value="Genomic_DNA"/>
</dbReference>
<proteinExistence type="predicted"/>